<keyword evidence="4 5" id="KW-0326">Glycosidase</keyword>
<reference evidence="8 9" key="1">
    <citation type="submission" date="2019-06" db="EMBL/GenBank/DDBJ databases">
        <title>Draft genome of C. phoceense Strain 272.</title>
        <authorList>
            <person name="Pacheco L.G.C."/>
            <person name="Barberis C.M."/>
            <person name="Almuzara M.N."/>
            <person name="Traglia G.M."/>
            <person name="Santos C.S."/>
            <person name="Rocha D.J.P.G."/>
            <person name="Aguiar E.R.G.R."/>
            <person name="Vay C.A."/>
        </authorList>
    </citation>
    <scope>NUCLEOTIDE SEQUENCE [LARGE SCALE GENOMIC DNA]</scope>
    <source>
        <strain evidence="8 9">272</strain>
    </source>
</reference>
<dbReference type="RefSeq" id="WP_070539357.1">
    <property type="nucleotide sequence ID" value="NZ_JADPQA010000002.1"/>
</dbReference>
<sequence>MTYRPELHVALESGVLEAPAGALLDGTTWHLFHQYRPAPGEPSRWGHVFAEEAPFEWLECDDALAPVGGEFGLRAGSVAAVGPDINLYFTSLTAGASSIRFAKYTGYDETCEVSDDPQALDPNVARHGEVITSADGFSRFRSPCVVPDWAADDKREDGHEGWLMLALSGSTENPTPVVLRSADGDTWHFDGPLTFKGNTAFPGTKDDLPAAIVSPRIIRLRDEIDGNVYDVLFFTVEAVGKESGEVAGYLVGRLQGTEFEVVSGFRRLDYGHDFTRPRNTNSTPGTFSEDFNYREACLFGLLNGRGRSDNPAVHHSWTEEGWANALTLPRLVTLQGGVLYQTPPRGLPDAVSHSKRARMWTGLLEVPAGSAVTVTLLDGHGKPATTVTHAGTELRVDRSMSRAFDETYKTDIPAVAPLTEDPENVDDSLTIVVDGTTVEIFADSGLVTMASRMYFDGGCSGFRVETNGDAEVVRSFERAGS</sequence>
<evidence type="ECO:0000259" key="6">
    <source>
        <dbReference type="Pfam" id="PF00251"/>
    </source>
</evidence>
<gene>
    <name evidence="8" type="ORF">EJK80_05810</name>
</gene>
<comment type="caution">
    <text evidence="8">The sequence shown here is derived from an EMBL/GenBank/DDBJ whole genome shotgun (WGS) entry which is preliminary data.</text>
</comment>
<dbReference type="PANTHER" id="PTHR43101:SF1">
    <property type="entry name" value="BETA-FRUCTOSIDASE"/>
    <property type="match status" value="1"/>
</dbReference>
<dbReference type="InterPro" id="IPR023296">
    <property type="entry name" value="Glyco_hydro_beta-prop_sf"/>
</dbReference>
<evidence type="ECO:0000256" key="3">
    <source>
        <dbReference type="ARBA" id="ARBA00022801"/>
    </source>
</evidence>
<evidence type="ECO:0000256" key="1">
    <source>
        <dbReference type="ARBA" id="ARBA00009902"/>
    </source>
</evidence>
<dbReference type="GO" id="GO:0005975">
    <property type="term" value="P:carbohydrate metabolic process"/>
    <property type="evidence" value="ECO:0007669"/>
    <property type="project" value="InterPro"/>
</dbReference>
<dbReference type="InterPro" id="IPR013189">
    <property type="entry name" value="Glyco_hydro_32_C"/>
</dbReference>
<feature type="domain" description="Glycosyl hydrolase family 32 N-terminal" evidence="6">
    <location>
        <begin position="8"/>
        <end position="343"/>
    </location>
</feature>
<comment type="similarity">
    <text evidence="1 5">Belongs to the glycosyl hydrolase 32 family.</text>
</comment>
<dbReference type="EC" id="3.2.1.26" evidence="2"/>
<name>A0A540R7Q8_9CORY</name>
<dbReference type="SUPFAM" id="SSF49899">
    <property type="entry name" value="Concanavalin A-like lectins/glucanases"/>
    <property type="match status" value="1"/>
</dbReference>
<dbReference type="Pfam" id="PF08244">
    <property type="entry name" value="Glyco_hydro_32C"/>
    <property type="match status" value="1"/>
</dbReference>
<organism evidence="8 9">
    <name type="scientific">Corynebacterium phoceense</name>
    <dbReference type="NCBI Taxonomy" id="1686286"/>
    <lineage>
        <taxon>Bacteria</taxon>
        <taxon>Bacillati</taxon>
        <taxon>Actinomycetota</taxon>
        <taxon>Actinomycetes</taxon>
        <taxon>Mycobacteriales</taxon>
        <taxon>Corynebacteriaceae</taxon>
        <taxon>Corynebacterium</taxon>
    </lineage>
</organism>
<dbReference type="InterPro" id="IPR013148">
    <property type="entry name" value="Glyco_hydro_32_N"/>
</dbReference>
<evidence type="ECO:0000256" key="5">
    <source>
        <dbReference type="RuleBase" id="RU362110"/>
    </source>
</evidence>
<dbReference type="EMBL" id="VHIR01000006">
    <property type="protein sequence ID" value="TQE43771.1"/>
    <property type="molecule type" value="Genomic_DNA"/>
</dbReference>
<evidence type="ECO:0000313" key="9">
    <source>
        <dbReference type="Proteomes" id="UP000318080"/>
    </source>
</evidence>
<evidence type="ECO:0000256" key="4">
    <source>
        <dbReference type="ARBA" id="ARBA00023295"/>
    </source>
</evidence>
<dbReference type="Gene3D" id="2.115.10.20">
    <property type="entry name" value="Glycosyl hydrolase domain, family 43"/>
    <property type="match status" value="1"/>
</dbReference>
<dbReference type="InterPro" id="IPR001362">
    <property type="entry name" value="Glyco_hydro_32"/>
</dbReference>
<keyword evidence="9" id="KW-1185">Reference proteome</keyword>
<evidence type="ECO:0000313" key="8">
    <source>
        <dbReference type="EMBL" id="TQE43771.1"/>
    </source>
</evidence>
<dbReference type="SUPFAM" id="SSF75005">
    <property type="entry name" value="Arabinanase/levansucrase/invertase"/>
    <property type="match status" value="1"/>
</dbReference>
<dbReference type="Pfam" id="PF00251">
    <property type="entry name" value="Glyco_hydro_32N"/>
    <property type="match status" value="1"/>
</dbReference>
<dbReference type="PANTHER" id="PTHR43101">
    <property type="entry name" value="BETA-FRUCTOSIDASE"/>
    <property type="match status" value="1"/>
</dbReference>
<keyword evidence="3 5" id="KW-0378">Hydrolase</keyword>
<evidence type="ECO:0000259" key="7">
    <source>
        <dbReference type="Pfam" id="PF08244"/>
    </source>
</evidence>
<dbReference type="InterPro" id="IPR013320">
    <property type="entry name" value="ConA-like_dom_sf"/>
</dbReference>
<protein>
    <recommendedName>
        <fullName evidence="2">beta-fructofuranosidase</fullName>
        <ecNumber evidence="2">3.2.1.26</ecNumber>
    </recommendedName>
</protein>
<dbReference type="Gene3D" id="2.60.120.560">
    <property type="entry name" value="Exo-inulinase, domain 1"/>
    <property type="match status" value="1"/>
</dbReference>
<feature type="domain" description="Glycosyl hydrolase family 32 C-terminal" evidence="7">
    <location>
        <begin position="390"/>
        <end position="474"/>
    </location>
</feature>
<dbReference type="SMART" id="SM00640">
    <property type="entry name" value="Glyco_32"/>
    <property type="match status" value="1"/>
</dbReference>
<dbReference type="Proteomes" id="UP000318080">
    <property type="component" value="Unassembled WGS sequence"/>
</dbReference>
<dbReference type="InterPro" id="IPR051214">
    <property type="entry name" value="GH32_Enzymes"/>
</dbReference>
<dbReference type="AlphaFoldDB" id="A0A540R7Q8"/>
<accession>A0A540R7Q8</accession>
<dbReference type="GO" id="GO:0004564">
    <property type="term" value="F:beta-fructofuranosidase activity"/>
    <property type="evidence" value="ECO:0007669"/>
    <property type="project" value="UniProtKB-EC"/>
</dbReference>
<evidence type="ECO:0000256" key="2">
    <source>
        <dbReference type="ARBA" id="ARBA00012758"/>
    </source>
</evidence>
<dbReference type="STRING" id="1686286.GCA_900092335_01438"/>
<proteinExistence type="inferred from homology"/>